<keyword evidence="9" id="KW-1185">Reference proteome</keyword>
<dbReference type="GO" id="GO:0046872">
    <property type="term" value="F:metal ion binding"/>
    <property type="evidence" value="ECO:0007669"/>
    <property type="project" value="UniProtKB-KW"/>
</dbReference>
<name>A0A7W3JGC8_9MICO</name>
<dbReference type="PANTHER" id="PTHR43768:SF3">
    <property type="entry name" value="TREHALOSE 6-PHOSPHATE PHOSPHATASE"/>
    <property type="match status" value="1"/>
</dbReference>
<dbReference type="GO" id="GO:0004805">
    <property type="term" value="F:trehalose-phosphatase activity"/>
    <property type="evidence" value="ECO:0007669"/>
    <property type="project" value="UniProtKB-EC"/>
</dbReference>
<dbReference type="EMBL" id="BJUV01000042">
    <property type="protein sequence ID" value="GEK84528.1"/>
    <property type="molecule type" value="Genomic_DNA"/>
</dbReference>
<evidence type="ECO:0000256" key="1">
    <source>
        <dbReference type="ARBA" id="ARBA00000500"/>
    </source>
</evidence>
<comment type="catalytic activity">
    <reaction evidence="1 6">
        <text>alpha,alpha-trehalose 6-phosphate + H2O = alpha,alpha-trehalose + phosphate</text>
        <dbReference type="Rhea" id="RHEA:23420"/>
        <dbReference type="ChEBI" id="CHEBI:15377"/>
        <dbReference type="ChEBI" id="CHEBI:16551"/>
        <dbReference type="ChEBI" id="CHEBI:43474"/>
        <dbReference type="ChEBI" id="CHEBI:58429"/>
        <dbReference type="EC" id="3.1.3.12"/>
    </reaction>
</comment>
<comment type="caution">
    <text evidence="8">The sequence shown here is derived from an EMBL/GenBank/DDBJ whole genome shotgun (WGS) entry which is preliminary data.</text>
</comment>
<evidence type="ECO:0000256" key="3">
    <source>
        <dbReference type="ARBA" id="ARBA00008770"/>
    </source>
</evidence>
<dbReference type="InterPro" id="IPR036412">
    <property type="entry name" value="HAD-like_sf"/>
</dbReference>
<dbReference type="GO" id="GO:0005992">
    <property type="term" value="P:trehalose biosynthetic process"/>
    <property type="evidence" value="ECO:0007669"/>
    <property type="project" value="UniProtKB-UniPathway"/>
</dbReference>
<dbReference type="NCBIfam" id="TIGR01484">
    <property type="entry name" value="HAD-SF-IIB"/>
    <property type="match status" value="1"/>
</dbReference>
<dbReference type="Gene3D" id="3.40.50.1000">
    <property type="entry name" value="HAD superfamily/HAD-like"/>
    <property type="match status" value="1"/>
</dbReference>
<dbReference type="AlphaFoldDB" id="A0A7W3JGC8"/>
<proteinExistence type="inferred from homology"/>
<evidence type="ECO:0000313" key="9">
    <source>
        <dbReference type="Proteomes" id="UP000321154"/>
    </source>
</evidence>
<dbReference type="InterPro" id="IPR023214">
    <property type="entry name" value="HAD_sf"/>
</dbReference>
<dbReference type="OrthoDB" id="9816160at2"/>
<evidence type="ECO:0000256" key="6">
    <source>
        <dbReference type="RuleBase" id="RU361117"/>
    </source>
</evidence>
<keyword evidence="4 6" id="KW-0378">Hydrolase</keyword>
<evidence type="ECO:0000313" key="8">
    <source>
        <dbReference type="EMBL" id="MBA8812349.1"/>
    </source>
</evidence>
<keyword evidence="6" id="KW-0479">Metal-binding</keyword>
<dbReference type="InterPro" id="IPR044651">
    <property type="entry name" value="OTSB-like"/>
</dbReference>
<comment type="similarity">
    <text evidence="3 6">Belongs to the trehalose phosphatase family.</text>
</comment>
<dbReference type="EMBL" id="JACGWW010000001">
    <property type="protein sequence ID" value="MBA8812349.1"/>
    <property type="molecule type" value="Genomic_DNA"/>
</dbReference>
<dbReference type="EC" id="3.1.3.12" evidence="6"/>
<keyword evidence="6" id="KW-0460">Magnesium</keyword>
<dbReference type="UniPathway" id="UPA00299"/>
<accession>A0A7W3JGC8</accession>
<dbReference type="Gene3D" id="3.30.70.1020">
    <property type="entry name" value="Trehalose-6-phosphate phosphatase related protein, domain 2"/>
    <property type="match status" value="1"/>
</dbReference>
<reference evidence="8 10" key="2">
    <citation type="submission" date="2020-07" db="EMBL/GenBank/DDBJ databases">
        <title>Sequencing the genomes of 1000 actinobacteria strains.</title>
        <authorList>
            <person name="Klenk H.-P."/>
        </authorList>
    </citation>
    <scope>NUCLEOTIDE SEQUENCE [LARGE SCALE GENOMIC DNA]</scope>
    <source>
        <strain evidence="8 10">DSM 10309</strain>
    </source>
</reference>
<comment type="pathway">
    <text evidence="2 6">Glycan biosynthesis; trehalose biosynthesis.</text>
</comment>
<protein>
    <recommendedName>
        <fullName evidence="6">Trehalose 6-phosphate phosphatase</fullName>
        <ecNumber evidence="6">3.1.3.12</ecNumber>
    </recommendedName>
</protein>
<dbReference type="Proteomes" id="UP000522688">
    <property type="component" value="Unassembled WGS sequence"/>
</dbReference>
<dbReference type="NCBIfam" id="TIGR00685">
    <property type="entry name" value="T6PP"/>
    <property type="match status" value="1"/>
</dbReference>
<comment type="function">
    <text evidence="5 6">Removes the phosphate from trehalose 6-phosphate to produce free trehalose.</text>
</comment>
<evidence type="ECO:0000256" key="2">
    <source>
        <dbReference type="ARBA" id="ARBA00005199"/>
    </source>
</evidence>
<dbReference type="Proteomes" id="UP000321154">
    <property type="component" value="Unassembled WGS sequence"/>
</dbReference>
<evidence type="ECO:0000313" key="10">
    <source>
        <dbReference type="Proteomes" id="UP000522688"/>
    </source>
</evidence>
<dbReference type="RefSeq" id="WP_146856850.1">
    <property type="nucleotide sequence ID" value="NZ_BAAAHR010000002.1"/>
</dbReference>
<dbReference type="Pfam" id="PF02358">
    <property type="entry name" value="Trehalose_PPase"/>
    <property type="match status" value="1"/>
</dbReference>
<evidence type="ECO:0000313" key="7">
    <source>
        <dbReference type="EMBL" id="GEK84528.1"/>
    </source>
</evidence>
<dbReference type="InterPro" id="IPR006379">
    <property type="entry name" value="HAD-SF_hydro_IIB"/>
</dbReference>
<dbReference type="InterPro" id="IPR003337">
    <property type="entry name" value="Trehalose_PPase"/>
</dbReference>
<sequence>MTSDDPRALSDALGRLATTPRLLVALDFDGTLAPEVDAPMEARALPDALVAIRRLAAADGTHVALVSGRDLASLSAISETPDEVLLVGSHGIEVRVDGHETSLTDDEVDARRRLSEAVHAAAAGHDEVFVEEKPAGLALHTRLADEATTTAVHSAARRAVDELDGIHERTGKNVLEFAVRPTGKNDGIDRLRDIVGATGVLYAGDDVTDEDGFLALGDGDLALKVGPGESRAGYRVADPQAVAALLLELAELREHLGHA</sequence>
<comment type="cofactor">
    <cofactor evidence="6">
        <name>Mg(2+)</name>
        <dbReference type="ChEBI" id="CHEBI:18420"/>
    </cofactor>
</comment>
<reference evidence="7 9" key="1">
    <citation type="submission" date="2019-07" db="EMBL/GenBank/DDBJ databases">
        <title>Whole genome shotgun sequence of Frigoribacterium faeni NBRC 103066.</title>
        <authorList>
            <person name="Hosoyama A."/>
            <person name="Uohara A."/>
            <person name="Ohji S."/>
            <person name="Ichikawa N."/>
        </authorList>
    </citation>
    <scope>NUCLEOTIDE SEQUENCE [LARGE SCALE GENOMIC DNA]</scope>
    <source>
        <strain evidence="7 9">NBRC 103066</strain>
    </source>
</reference>
<evidence type="ECO:0000256" key="5">
    <source>
        <dbReference type="ARBA" id="ARBA00024179"/>
    </source>
</evidence>
<gene>
    <name evidence="7" type="primary">otsB</name>
    <name evidence="8" type="ORF">FB463_000573</name>
    <name evidence="7" type="ORF">FFA01_28370</name>
</gene>
<dbReference type="SUPFAM" id="SSF56784">
    <property type="entry name" value="HAD-like"/>
    <property type="match status" value="1"/>
</dbReference>
<evidence type="ECO:0000256" key="4">
    <source>
        <dbReference type="ARBA" id="ARBA00022801"/>
    </source>
</evidence>
<organism evidence="8 10">
    <name type="scientific">Frigoribacterium faeni</name>
    <dbReference type="NCBI Taxonomy" id="145483"/>
    <lineage>
        <taxon>Bacteria</taxon>
        <taxon>Bacillati</taxon>
        <taxon>Actinomycetota</taxon>
        <taxon>Actinomycetes</taxon>
        <taxon>Micrococcales</taxon>
        <taxon>Microbacteriaceae</taxon>
        <taxon>Frigoribacterium</taxon>
    </lineage>
</organism>
<dbReference type="PANTHER" id="PTHR43768">
    <property type="entry name" value="TREHALOSE 6-PHOSPHATE PHOSPHATASE"/>
    <property type="match status" value="1"/>
</dbReference>